<dbReference type="Gene3D" id="1.20.120.1630">
    <property type="match status" value="1"/>
</dbReference>
<reference evidence="7" key="1">
    <citation type="submission" date="2022-06" db="EMBL/GenBank/DDBJ databases">
        <title>Sphingomicrobium sedimins sp. nov., a marine bacterium isolated from tidal flat.</title>
        <authorList>
            <person name="Kim C.-H."/>
            <person name="Yoo Y."/>
            <person name="Kim J.-J."/>
        </authorList>
    </citation>
    <scope>NUCLEOTIDE SEQUENCE</scope>
    <source>
        <strain evidence="7">GRR-S6-50</strain>
    </source>
</reference>
<gene>
    <name evidence="7" type="ORF">NDO55_01970</name>
</gene>
<keyword evidence="3 5" id="KW-1133">Transmembrane helix</keyword>
<evidence type="ECO:0000313" key="8">
    <source>
        <dbReference type="Proteomes" id="UP001155128"/>
    </source>
</evidence>
<sequence length="225" mass="24870">MSALGWLIFWSAAFAGSHLAMSHPLRAPMVKAFGTKGFQIVYSLVSLFTLVMASRAYGPANEGAAWLWGMNYWLWGLASFIMWLGSIWFVGSLRRNPALPHPEAKAIAKQPVSGVYATTRHPMMWGFAAWGLTHILVNPTPASIVISTAIIVTAIGGAYGQDRKKRLLMGEEWRDWEERTGFIPFSRGIHSMGLFALIGGTILFFAVTYAHGAMGYNPAGLWLWF</sequence>
<feature type="transmembrane region" description="Helical" evidence="5">
    <location>
        <begin position="38"/>
        <end position="58"/>
    </location>
</feature>
<name>A0A9X2J2S0_9SPHN</name>
<dbReference type="AlphaFoldDB" id="A0A9X2J2S0"/>
<evidence type="ECO:0000313" key="7">
    <source>
        <dbReference type="EMBL" id="MCM8556586.1"/>
    </source>
</evidence>
<keyword evidence="2 5" id="KW-0812">Transmembrane</keyword>
<accession>A0A9X2J2S0</accession>
<comment type="subcellular location">
    <subcellularLocation>
        <location evidence="1">Membrane</location>
        <topology evidence="1">Multi-pass membrane protein</topology>
    </subcellularLocation>
</comment>
<evidence type="ECO:0000256" key="2">
    <source>
        <dbReference type="ARBA" id="ARBA00022692"/>
    </source>
</evidence>
<dbReference type="RefSeq" id="WP_252111921.1">
    <property type="nucleotide sequence ID" value="NZ_JAMSHT010000001.1"/>
</dbReference>
<keyword evidence="4 5" id="KW-0472">Membrane</keyword>
<feature type="transmembrane region" description="Helical" evidence="5">
    <location>
        <begin position="140"/>
        <end position="159"/>
    </location>
</feature>
<keyword evidence="8" id="KW-1185">Reference proteome</keyword>
<dbReference type="InterPro" id="IPR009915">
    <property type="entry name" value="NnrU_dom"/>
</dbReference>
<dbReference type="Proteomes" id="UP001155128">
    <property type="component" value="Unassembled WGS sequence"/>
</dbReference>
<proteinExistence type="predicted"/>
<evidence type="ECO:0000256" key="3">
    <source>
        <dbReference type="ARBA" id="ARBA00022989"/>
    </source>
</evidence>
<evidence type="ECO:0000256" key="4">
    <source>
        <dbReference type="ARBA" id="ARBA00023136"/>
    </source>
</evidence>
<evidence type="ECO:0000256" key="5">
    <source>
        <dbReference type="SAM" id="Phobius"/>
    </source>
</evidence>
<dbReference type="EMBL" id="JAMSHT010000001">
    <property type="protein sequence ID" value="MCM8556586.1"/>
    <property type="molecule type" value="Genomic_DNA"/>
</dbReference>
<feature type="domain" description="NnrU" evidence="6">
    <location>
        <begin position="7"/>
        <end position="217"/>
    </location>
</feature>
<protein>
    <submittedName>
        <fullName evidence="7">NnrU family protein</fullName>
    </submittedName>
</protein>
<dbReference type="Pfam" id="PF07298">
    <property type="entry name" value="NnrU"/>
    <property type="match status" value="1"/>
</dbReference>
<feature type="transmembrane region" description="Helical" evidence="5">
    <location>
        <begin position="194"/>
        <end position="216"/>
    </location>
</feature>
<evidence type="ECO:0000259" key="6">
    <source>
        <dbReference type="Pfam" id="PF07298"/>
    </source>
</evidence>
<evidence type="ECO:0000256" key="1">
    <source>
        <dbReference type="ARBA" id="ARBA00004141"/>
    </source>
</evidence>
<dbReference type="GO" id="GO:0016020">
    <property type="term" value="C:membrane"/>
    <property type="evidence" value="ECO:0007669"/>
    <property type="project" value="UniProtKB-SubCell"/>
</dbReference>
<feature type="transmembrane region" description="Helical" evidence="5">
    <location>
        <begin position="70"/>
        <end position="90"/>
    </location>
</feature>
<organism evidence="7 8">
    <name type="scientific">Sphingomicrobium sediminis</name>
    <dbReference type="NCBI Taxonomy" id="2950949"/>
    <lineage>
        <taxon>Bacteria</taxon>
        <taxon>Pseudomonadati</taxon>
        <taxon>Pseudomonadota</taxon>
        <taxon>Alphaproteobacteria</taxon>
        <taxon>Sphingomonadales</taxon>
        <taxon>Sphingomonadaceae</taxon>
        <taxon>Sphingomicrobium</taxon>
    </lineage>
</organism>
<comment type="caution">
    <text evidence="7">The sequence shown here is derived from an EMBL/GenBank/DDBJ whole genome shotgun (WGS) entry which is preliminary data.</text>
</comment>